<dbReference type="EMBL" id="JACVXA010000001">
    <property type="protein sequence ID" value="MBE3636676.1"/>
    <property type="molecule type" value="Genomic_DNA"/>
</dbReference>
<organism evidence="1 2">
    <name type="scientific">Mangrovicoccus algicola</name>
    <dbReference type="NCBI Taxonomy" id="2771008"/>
    <lineage>
        <taxon>Bacteria</taxon>
        <taxon>Pseudomonadati</taxon>
        <taxon>Pseudomonadota</taxon>
        <taxon>Alphaproteobacteria</taxon>
        <taxon>Rhodobacterales</taxon>
        <taxon>Paracoccaceae</taxon>
        <taxon>Mangrovicoccus</taxon>
    </lineage>
</organism>
<keyword evidence="2" id="KW-1185">Reference proteome</keyword>
<name>A0A8J7CIM9_9RHOB</name>
<dbReference type="RefSeq" id="WP_193178859.1">
    <property type="nucleotide sequence ID" value="NZ_JACVXA010000001.1"/>
</dbReference>
<accession>A0A8J7CIM9</accession>
<evidence type="ECO:0000313" key="2">
    <source>
        <dbReference type="Proteomes" id="UP000609121"/>
    </source>
</evidence>
<gene>
    <name evidence="1" type="ORF">ICN82_00490</name>
</gene>
<comment type="caution">
    <text evidence="1">The sequence shown here is derived from an EMBL/GenBank/DDBJ whole genome shotgun (WGS) entry which is preliminary data.</text>
</comment>
<protein>
    <submittedName>
        <fullName evidence="1">Uncharacterized protein</fullName>
    </submittedName>
</protein>
<reference evidence="1" key="1">
    <citation type="submission" date="2020-09" db="EMBL/GenBank/DDBJ databases">
        <title>A novel bacterium of genus Mangrovicoccus, isolated from South China Sea.</title>
        <authorList>
            <person name="Huang H."/>
            <person name="Mo K."/>
            <person name="Hu Y."/>
        </authorList>
    </citation>
    <scope>NUCLEOTIDE SEQUENCE</scope>
    <source>
        <strain evidence="1">HB182678</strain>
    </source>
</reference>
<evidence type="ECO:0000313" key="1">
    <source>
        <dbReference type="EMBL" id="MBE3636676.1"/>
    </source>
</evidence>
<dbReference type="AlphaFoldDB" id="A0A8J7CIM9"/>
<proteinExistence type="predicted"/>
<sequence length="49" mass="5201">MTAIAQTRQFDADEAVAIYEDALSYFVPQDTAAAAAEADDALVEYSEAA</sequence>
<dbReference type="Proteomes" id="UP000609121">
    <property type="component" value="Unassembled WGS sequence"/>
</dbReference>